<feature type="domain" description="ABC transporter" evidence="6">
    <location>
        <begin position="13"/>
        <end position="256"/>
    </location>
</feature>
<evidence type="ECO:0000256" key="5">
    <source>
        <dbReference type="SAM" id="Coils"/>
    </source>
</evidence>
<dbReference type="EMBL" id="WBVS01000009">
    <property type="protein sequence ID" value="KAB7786974.1"/>
    <property type="molecule type" value="Genomic_DNA"/>
</dbReference>
<protein>
    <submittedName>
        <fullName evidence="7">ABC-type polysaccharide/polyol phosphate transport system ATPase component</fullName>
    </submittedName>
</protein>
<reference evidence="7 8" key="1">
    <citation type="submission" date="2019-09" db="EMBL/GenBank/DDBJ databases">
        <title>Characterization of the phylogenetic diversity of two novel species belonging to the genus Bifidobacterium: Bifidobacterium cebidarum sp. nov. and Bifidobacterium leontopitheci sp. nov.</title>
        <authorList>
            <person name="Lugli G.A."/>
            <person name="Duranti S."/>
            <person name="Milani C."/>
            <person name="Turroni F."/>
            <person name="Ventura M."/>
        </authorList>
    </citation>
    <scope>NUCLEOTIDE SEQUENCE [LARGE SCALE GENOMIC DNA]</scope>
    <source>
        <strain evidence="7 8">LMG 31469</strain>
    </source>
</reference>
<name>A0A6I1GAN0_9BIFI</name>
<keyword evidence="2" id="KW-0813">Transport</keyword>
<dbReference type="InterPro" id="IPR027417">
    <property type="entry name" value="P-loop_NTPase"/>
</dbReference>
<proteinExistence type="inferred from homology"/>
<dbReference type="RefSeq" id="WP_193316255.1">
    <property type="nucleotide sequence ID" value="NZ_WBVS01000009.1"/>
</dbReference>
<accession>A0A6I1GAN0</accession>
<dbReference type="GO" id="GO:0016020">
    <property type="term" value="C:membrane"/>
    <property type="evidence" value="ECO:0007669"/>
    <property type="project" value="InterPro"/>
</dbReference>
<dbReference type="GO" id="GO:0140359">
    <property type="term" value="F:ABC-type transporter activity"/>
    <property type="evidence" value="ECO:0007669"/>
    <property type="project" value="InterPro"/>
</dbReference>
<evidence type="ECO:0000259" key="6">
    <source>
        <dbReference type="PROSITE" id="PS50893"/>
    </source>
</evidence>
<evidence type="ECO:0000256" key="3">
    <source>
        <dbReference type="ARBA" id="ARBA00022741"/>
    </source>
</evidence>
<evidence type="ECO:0000256" key="2">
    <source>
        <dbReference type="ARBA" id="ARBA00022448"/>
    </source>
</evidence>
<dbReference type="InterPro" id="IPR017871">
    <property type="entry name" value="ABC_transporter-like_CS"/>
</dbReference>
<dbReference type="SUPFAM" id="SSF52540">
    <property type="entry name" value="P-loop containing nucleoside triphosphate hydrolases"/>
    <property type="match status" value="1"/>
</dbReference>
<evidence type="ECO:0000313" key="7">
    <source>
        <dbReference type="EMBL" id="KAB7786974.1"/>
    </source>
</evidence>
<keyword evidence="3" id="KW-0547">Nucleotide-binding</keyword>
<dbReference type="Gene3D" id="3.40.50.300">
    <property type="entry name" value="P-loop containing nucleotide triphosphate hydrolases"/>
    <property type="match status" value="1"/>
</dbReference>
<dbReference type="Proteomes" id="UP000468413">
    <property type="component" value="Unassembled WGS sequence"/>
</dbReference>
<keyword evidence="8" id="KW-1185">Reference proteome</keyword>
<evidence type="ECO:0000256" key="4">
    <source>
        <dbReference type="ARBA" id="ARBA00022840"/>
    </source>
</evidence>
<dbReference type="InterPro" id="IPR003439">
    <property type="entry name" value="ABC_transporter-like_ATP-bd"/>
</dbReference>
<evidence type="ECO:0000313" key="8">
    <source>
        <dbReference type="Proteomes" id="UP000468413"/>
    </source>
</evidence>
<dbReference type="AlphaFoldDB" id="A0A6I1GAN0"/>
<dbReference type="PANTHER" id="PTHR46743">
    <property type="entry name" value="TEICHOIC ACIDS EXPORT ATP-BINDING PROTEIN TAGH"/>
    <property type="match status" value="1"/>
</dbReference>
<comment type="similarity">
    <text evidence="1">Belongs to the ABC transporter superfamily.</text>
</comment>
<feature type="coiled-coil region" evidence="5">
    <location>
        <begin position="243"/>
        <end position="270"/>
    </location>
</feature>
<dbReference type="InterPro" id="IPR050683">
    <property type="entry name" value="Bact_Polysacc_Export_ATP-bd"/>
</dbReference>
<dbReference type="SMART" id="SM00382">
    <property type="entry name" value="AAA"/>
    <property type="match status" value="1"/>
</dbReference>
<sequence>MSIDSKNNKEVAIQVSHVSKSFKLPLERASSLKQAIFNAISGKKGYEEHQVLRDISFTINKGDFIGIVGRNGSGKSTLLKLMAQIYYPEKGDITVNGVLVPFIELGVGFSPELTGHDNVYLNGALMGFSTKEIDAMYDDIVDFAELGEFMEQKIKNYSSGMLVRLAFSMAIRAQSDILLLDEILAVGDEAFQRKCYAYFAKLRREKKTVILVTHSMDSVQRFCNRAILIHDGDLKIDGSPLEVAQAYQELNNQRLDLADLESQFSGASDESGRNHELEEANRQRRENVDIAVSHSISADKLIFDIDLIPKRTLEDAVLTFVINSEVGEIVFRVASDDKNVNQPIDFTEGHDSHVHLEVDNIFPNGIFSVQVAVKKADRSDNYLMANNVLLFEVHAPVDVSQNWKPPFRFAVTPKKD</sequence>
<organism evidence="7 8">
    <name type="scientific">Bifidobacterium cebidarum</name>
    <dbReference type="NCBI Taxonomy" id="2650773"/>
    <lineage>
        <taxon>Bacteria</taxon>
        <taxon>Bacillati</taxon>
        <taxon>Actinomycetota</taxon>
        <taxon>Actinomycetes</taxon>
        <taxon>Bifidobacteriales</taxon>
        <taxon>Bifidobacteriaceae</taxon>
        <taxon>Bifidobacterium</taxon>
    </lineage>
</organism>
<keyword evidence="5" id="KW-0175">Coiled coil</keyword>
<dbReference type="InterPro" id="IPR015860">
    <property type="entry name" value="ABC_transpr_TagH-like"/>
</dbReference>
<dbReference type="InterPro" id="IPR003593">
    <property type="entry name" value="AAA+_ATPase"/>
</dbReference>
<gene>
    <name evidence="7" type="ORF">F7D08_1570</name>
</gene>
<dbReference type="PANTHER" id="PTHR46743:SF2">
    <property type="entry name" value="TEICHOIC ACIDS EXPORT ATP-BINDING PROTEIN TAGH"/>
    <property type="match status" value="1"/>
</dbReference>
<dbReference type="GO" id="GO:0005524">
    <property type="term" value="F:ATP binding"/>
    <property type="evidence" value="ECO:0007669"/>
    <property type="project" value="UniProtKB-KW"/>
</dbReference>
<keyword evidence="4" id="KW-0067">ATP-binding</keyword>
<dbReference type="CDD" id="cd03220">
    <property type="entry name" value="ABC_KpsT_Wzt"/>
    <property type="match status" value="1"/>
</dbReference>
<dbReference type="PROSITE" id="PS00211">
    <property type="entry name" value="ABC_TRANSPORTER_1"/>
    <property type="match status" value="1"/>
</dbReference>
<dbReference type="GO" id="GO:0016887">
    <property type="term" value="F:ATP hydrolysis activity"/>
    <property type="evidence" value="ECO:0007669"/>
    <property type="project" value="InterPro"/>
</dbReference>
<comment type="caution">
    <text evidence="7">The sequence shown here is derived from an EMBL/GenBank/DDBJ whole genome shotgun (WGS) entry which is preliminary data.</text>
</comment>
<dbReference type="PROSITE" id="PS50893">
    <property type="entry name" value="ABC_TRANSPORTER_2"/>
    <property type="match status" value="1"/>
</dbReference>
<dbReference type="Pfam" id="PF00005">
    <property type="entry name" value="ABC_tran"/>
    <property type="match status" value="1"/>
</dbReference>
<evidence type="ECO:0000256" key="1">
    <source>
        <dbReference type="ARBA" id="ARBA00005417"/>
    </source>
</evidence>